<evidence type="ECO:0000256" key="5">
    <source>
        <dbReference type="SAM" id="Coils"/>
    </source>
</evidence>
<reference evidence="7 8" key="1">
    <citation type="journal article" date="2015" name="Nature">
        <title>rRNA introns, odd ribosomes, and small enigmatic genomes across a large radiation of phyla.</title>
        <authorList>
            <person name="Brown C.T."/>
            <person name="Hug L.A."/>
            <person name="Thomas B.C."/>
            <person name="Sharon I."/>
            <person name="Castelle C.J."/>
            <person name="Singh A."/>
            <person name="Wilkins M.J."/>
            <person name="Williams K.H."/>
            <person name="Banfield J.F."/>
        </authorList>
    </citation>
    <scope>NUCLEOTIDE SEQUENCE [LARGE SCALE GENOMIC DNA]</scope>
</reference>
<sequence length="281" mass="31790">MKKLLLKLIFIVVAGVLVYQYRDVLSAQLSPIWNNVKSFIYSRVPCKEPIPYTLNTFDKEFNISKTYFLSALADAEAIWEKSAGVELFAYESTSSAYNVLKINLIYDYRQQATSKLTSLGITVQNNRASYDALKTKFTSLKTELAKAESEYKLSKSEATRKKINEMVDEINSMVVVLNRLATTLNLAVEKYNTIGASRGESFEEGVYMQEGLSRQIDIYEFSNRDKLVRVLAHELGHALGLGHVEDKKAIMYEFNQGNNKALTTSDIEALKSKCDIIKVIK</sequence>
<evidence type="ECO:0000259" key="6">
    <source>
        <dbReference type="Pfam" id="PF00413"/>
    </source>
</evidence>
<protein>
    <submittedName>
        <fullName evidence="7">Peptidase</fullName>
    </submittedName>
</protein>
<evidence type="ECO:0000313" key="8">
    <source>
        <dbReference type="Proteomes" id="UP000034301"/>
    </source>
</evidence>
<dbReference type="Proteomes" id="UP000034301">
    <property type="component" value="Unassembled WGS sequence"/>
</dbReference>
<evidence type="ECO:0000256" key="4">
    <source>
        <dbReference type="ARBA" id="ARBA00022833"/>
    </source>
</evidence>
<dbReference type="GO" id="GO:0031012">
    <property type="term" value="C:extracellular matrix"/>
    <property type="evidence" value="ECO:0007669"/>
    <property type="project" value="InterPro"/>
</dbReference>
<gene>
    <name evidence="7" type="ORF">UT78_C0008G0018</name>
</gene>
<dbReference type="GO" id="GO:0008270">
    <property type="term" value="F:zinc ion binding"/>
    <property type="evidence" value="ECO:0007669"/>
    <property type="project" value="InterPro"/>
</dbReference>
<feature type="coiled-coil region" evidence="5">
    <location>
        <begin position="130"/>
        <end position="157"/>
    </location>
</feature>
<dbReference type="GO" id="GO:0004222">
    <property type="term" value="F:metalloendopeptidase activity"/>
    <property type="evidence" value="ECO:0007669"/>
    <property type="project" value="InterPro"/>
</dbReference>
<evidence type="ECO:0000256" key="1">
    <source>
        <dbReference type="ARBA" id="ARBA00022670"/>
    </source>
</evidence>
<accession>A0A0G0R039</accession>
<keyword evidence="3" id="KW-0378">Hydrolase</keyword>
<evidence type="ECO:0000313" key="7">
    <source>
        <dbReference type="EMBL" id="KKR43086.1"/>
    </source>
</evidence>
<dbReference type="AlphaFoldDB" id="A0A0G0R039"/>
<evidence type="ECO:0000256" key="3">
    <source>
        <dbReference type="ARBA" id="ARBA00022801"/>
    </source>
</evidence>
<name>A0A0G0R039_9BACT</name>
<dbReference type="EMBL" id="LBYC01000008">
    <property type="protein sequence ID" value="KKR43086.1"/>
    <property type="molecule type" value="Genomic_DNA"/>
</dbReference>
<proteinExistence type="predicted"/>
<keyword evidence="2" id="KW-0479">Metal-binding</keyword>
<comment type="caution">
    <text evidence="7">The sequence shown here is derived from an EMBL/GenBank/DDBJ whole genome shotgun (WGS) entry which is preliminary data.</text>
</comment>
<dbReference type="SUPFAM" id="SSF55486">
    <property type="entry name" value="Metalloproteases ('zincins'), catalytic domain"/>
    <property type="match status" value="1"/>
</dbReference>
<dbReference type="Pfam" id="PF00413">
    <property type="entry name" value="Peptidase_M10"/>
    <property type="match status" value="1"/>
</dbReference>
<dbReference type="Gene3D" id="3.40.390.10">
    <property type="entry name" value="Collagenase (Catalytic Domain)"/>
    <property type="match status" value="1"/>
</dbReference>
<dbReference type="InterPro" id="IPR024079">
    <property type="entry name" value="MetalloPept_cat_dom_sf"/>
</dbReference>
<evidence type="ECO:0000256" key="2">
    <source>
        <dbReference type="ARBA" id="ARBA00022723"/>
    </source>
</evidence>
<keyword evidence="4" id="KW-0862">Zinc</keyword>
<dbReference type="GO" id="GO:0006508">
    <property type="term" value="P:proteolysis"/>
    <property type="evidence" value="ECO:0007669"/>
    <property type="project" value="UniProtKB-KW"/>
</dbReference>
<organism evidence="7 8">
    <name type="scientific">Candidatus Nomurabacteria bacterium GW2011_GWF2_40_12</name>
    <dbReference type="NCBI Taxonomy" id="1618776"/>
    <lineage>
        <taxon>Bacteria</taxon>
        <taxon>Candidatus Nomuraibacteriota</taxon>
    </lineage>
</organism>
<feature type="domain" description="Peptidase M10 metallopeptidase" evidence="6">
    <location>
        <begin position="222"/>
        <end position="271"/>
    </location>
</feature>
<keyword evidence="5" id="KW-0175">Coiled coil</keyword>
<keyword evidence="1" id="KW-0645">Protease</keyword>
<dbReference type="InterPro" id="IPR001818">
    <property type="entry name" value="Pept_M10_metallopeptidase"/>
</dbReference>